<keyword evidence="8" id="KW-1185">Reference proteome</keyword>
<keyword evidence="1" id="KW-0805">Transcription regulation</keyword>
<dbReference type="Pfam" id="PF08359">
    <property type="entry name" value="TetR_C_4"/>
    <property type="match status" value="1"/>
</dbReference>
<dbReference type="SUPFAM" id="SSF48498">
    <property type="entry name" value="Tetracyclin repressor-like, C-terminal domain"/>
    <property type="match status" value="1"/>
</dbReference>
<evidence type="ECO:0000256" key="3">
    <source>
        <dbReference type="ARBA" id="ARBA00023163"/>
    </source>
</evidence>
<dbReference type="InterPro" id="IPR001647">
    <property type="entry name" value="HTH_TetR"/>
</dbReference>
<evidence type="ECO:0000259" key="6">
    <source>
        <dbReference type="PROSITE" id="PS50977"/>
    </source>
</evidence>
<evidence type="ECO:0000313" key="7">
    <source>
        <dbReference type="EMBL" id="MFC3228960.1"/>
    </source>
</evidence>
<dbReference type="InterPro" id="IPR050109">
    <property type="entry name" value="HTH-type_TetR-like_transc_reg"/>
</dbReference>
<dbReference type="Gene3D" id="1.10.357.10">
    <property type="entry name" value="Tetracycline Repressor, domain 2"/>
    <property type="match status" value="1"/>
</dbReference>
<comment type="caution">
    <text evidence="7">The sequence shown here is derived from an EMBL/GenBank/DDBJ whole genome shotgun (WGS) entry which is preliminary data.</text>
</comment>
<reference evidence="8" key="1">
    <citation type="journal article" date="2019" name="Int. J. Syst. Evol. Microbiol.">
        <title>The Global Catalogue of Microorganisms (GCM) 10K type strain sequencing project: providing services to taxonomists for standard genome sequencing and annotation.</title>
        <authorList>
            <consortium name="The Broad Institute Genomics Platform"/>
            <consortium name="The Broad Institute Genome Sequencing Center for Infectious Disease"/>
            <person name="Wu L."/>
            <person name="Ma J."/>
        </authorList>
    </citation>
    <scope>NUCLEOTIDE SEQUENCE [LARGE SCALE GENOMIC DNA]</scope>
    <source>
        <strain evidence="8">KCTC 42964</strain>
    </source>
</reference>
<evidence type="ECO:0000256" key="5">
    <source>
        <dbReference type="SAM" id="MobiDB-lite"/>
    </source>
</evidence>
<dbReference type="EMBL" id="JBHRTR010000029">
    <property type="protein sequence ID" value="MFC3228960.1"/>
    <property type="molecule type" value="Genomic_DNA"/>
</dbReference>
<dbReference type="PANTHER" id="PTHR30055:SF234">
    <property type="entry name" value="HTH-TYPE TRANSCRIPTIONAL REGULATOR BETI"/>
    <property type="match status" value="1"/>
</dbReference>
<dbReference type="InterPro" id="IPR036271">
    <property type="entry name" value="Tet_transcr_reg_TetR-rel_C_sf"/>
</dbReference>
<dbReference type="RefSeq" id="WP_379902634.1">
    <property type="nucleotide sequence ID" value="NZ_JBHRTR010000029.1"/>
</dbReference>
<dbReference type="PANTHER" id="PTHR30055">
    <property type="entry name" value="HTH-TYPE TRANSCRIPTIONAL REGULATOR RUTR"/>
    <property type="match status" value="1"/>
</dbReference>
<evidence type="ECO:0000256" key="4">
    <source>
        <dbReference type="PROSITE-ProRule" id="PRU00335"/>
    </source>
</evidence>
<dbReference type="InterPro" id="IPR009057">
    <property type="entry name" value="Homeodomain-like_sf"/>
</dbReference>
<dbReference type="Gene3D" id="1.10.10.60">
    <property type="entry name" value="Homeodomain-like"/>
    <property type="match status" value="1"/>
</dbReference>
<dbReference type="PROSITE" id="PS50977">
    <property type="entry name" value="HTH_TETR_2"/>
    <property type="match status" value="1"/>
</dbReference>
<dbReference type="InterPro" id="IPR013570">
    <property type="entry name" value="Tscrpt_reg_YsiA_C"/>
</dbReference>
<dbReference type="SUPFAM" id="SSF46689">
    <property type="entry name" value="Homeodomain-like"/>
    <property type="match status" value="1"/>
</dbReference>
<feature type="domain" description="HTH tetR-type" evidence="6">
    <location>
        <begin position="13"/>
        <end position="73"/>
    </location>
</feature>
<evidence type="ECO:0000256" key="1">
    <source>
        <dbReference type="ARBA" id="ARBA00023015"/>
    </source>
</evidence>
<feature type="DNA-binding region" description="H-T-H motif" evidence="4">
    <location>
        <begin position="36"/>
        <end position="55"/>
    </location>
</feature>
<dbReference type="Proteomes" id="UP001595528">
    <property type="component" value="Unassembled WGS sequence"/>
</dbReference>
<name>A0ABV7L3L1_9PROT</name>
<sequence>MPRKALTRRVRVEEREQAIIAAAREVFTRNGFDGAKVADIARAAGVAEGTVYIYFQNKSALLVAVLREFYEELTAKAAEGVAEIPGTFDRLEFLARHHLESVARAWHILALGSQQYRIVSDYGQTETYQFNRAYVAVFDQVIREGVARGDIREDVPLRLLGDIFYGGLEFASYTLRLRSKRFERLAAPVVADFIRILRTGMAAPAAVPDAAEDEALLSVAARLEQVATRLEQAAPESPQESERKAGMSLSGLTREPIPPARRQGKAGGMDPRVKPEDDG</sequence>
<evidence type="ECO:0000313" key="8">
    <source>
        <dbReference type="Proteomes" id="UP001595528"/>
    </source>
</evidence>
<protein>
    <submittedName>
        <fullName evidence="7">TetR/AcrR family transcriptional regulator</fullName>
    </submittedName>
</protein>
<dbReference type="PRINTS" id="PR00455">
    <property type="entry name" value="HTHTETR"/>
</dbReference>
<accession>A0ABV7L3L1</accession>
<gene>
    <name evidence="7" type="ORF">ACFOGJ_17075</name>
</gene>
<keyword evidence="3" id="KW-0804">Transcription</keyword>
<proteinExistence type="predicted"/>
<evidence type="ECO:0000256" key="2">
    <source>
        <dbReference type="ARBA" id="ARBA00023125"/>
    </source>
</evidence>
<feature type="region of interest" description="Disordered" evidence="5">
    <location>
        <begin position="229"/>
        <end position="279"/>
    </location>
</feature>
<dbReference type="Pfam" id="PF00440">
    <property type="entry name" value="TetR_N"/>
    <property type="match status" value="1"/>
</dbReference>
<keyword evidence="2 4" id="KW-0238">DNA-binding</keyword>
<organism evidence="7 8">
    <name type="scientific">Marinibaculum pumilum</name>
    <dbReference type="NCBI Taxonomy" id="1766165"/>
    <lineage>
        <taxon>Bacteria</taxon>
        <taxon>Pseudomonadati</taxon>
        <taxon>Pseudomonadota</taxon>
        <taxon>Alphaproteobacteria</taxon>
        <taxon>Rhodospirillales</taxon>
        <taxon>Rhodospirillaceae</taxon>
        <taxon>Marinibaculum</taxon>
    </lineage>
</organism>